<name>A0A0V1AA09_9BILA</name>
<comment type="caution">
    <text evidence="2">The sequence shown here is derived from an EMBL/GenBank/DDBJ whole genome shotgun (WGS) entry which is preliminary data.</text>
</comment>
<keyword evidence="3" id="KW-1185">Reference proteome</keyword>
<dbReference type="PANTHER" id="PTHR43157:SF31">
    <property type="entry name" value="PHOSPHATIDYLINOSITOL-GLYCAN BIOSYNTHESIS CLASS F PROTEIN"/>
    <property type="match status" value="1"/>
</dbReference>
<proteinExistence type="predicted"/>
<dbReference type="Gene3D" id="3.40.50.720">
    <property type="entry name" value="NAD(P)-binding Rossmann-like Domain"/>
    <property type="match status" value="1"/>
</dbReference>
<evidence type="ECO:0000313" key="2">
    <source>
        <dbReference type="EMBL" id="KRY21613.1"/>
    </source>
</evidence>
<keyword evidence="1" id="KW-0560">Oxidoreductase</keyword>
<sequence>MKLIAIKSAPECQIELRHIQNQSYKRLVNHLAHFALVCLLLDTVKNNAPSRLIIVSSLCYNWFSIDWDDLMGENDYEKYKQYSRTKLMNHMFTFALARRLAGTKVTCNVYEPGVVETKLLRAGGYHGAHPITGARTAVYLVESEEVSNVSGEYFDRRQKKIEAELESRLENIQEKLWDNKTYGISFVNM</sequence>
<gene>
    <name evidence="2" type="primary">RDH14</name>
    <name evidence="2" type="ORF">T12_13399</name>
</gene>
<dbReference type="Pfam" id="PF00106">
    <property type="entry name" value="adh_short"/>
    <property type="match status" value="1"/>
</dbReference>
<dbReference type="InterPro" id="IPR002347">
    <property type="entry name" value="SDR_fam"/>
</dbReference>
<dbReference type="AlphaFoldDB" id="A0A0V1AA09"/>
<dbReference type="EMBL" id="JYDQ01000015">
    <property type="protein sequence ID" value="KRY21613.1"/>
    <property type="molecule type" value="Genomic_DNA"/>
</dbReference>
<evidence type="ECO:0000313" key="3">
    <source>
        <dbReference type="Proteomes" id="UP000054783"/>
    </source>
</evidence>
<evidence type="ECO:0000256" key="1">
    <source>
        <dbReference type="ARBA" id="ARBA00023002"/>
    </source>
</evidence>
<protein>
    <submittedName>
        <fullName evidence="2">Retinol dehydrogenase 14</fullName>
    </submittedName>
</protein>
<reference evidence="2 3" key="1">
    <citation type="submission" date="2015-01" db="EMBL/GenBank/DDBJ databases">
        <title>Evolution of Trichinella species and genotypes.</title>
        <authorList>
            <person name="Korhonen P.K."/>
            <person name="Edoardo P."/>
            <person name="Giuseppe L.R."/>
            <person name="Gasser R.B."/>
        </authorList>
    </citation>
    <scope>NUCLEOTIDE SEQUENCE [LARGE SCALE GENOMIC DNA]</scope>
    <source>
        <strain evidence="2">ISS2496</strain>
    </source>
</reference>
<accession>A0A0V1AA09</accession>
<dbReference type="PANTHER" id="PTHR43157">
    <property type="entry name" value="PHOSPHATIDYLINOSITOL-GLYCAN BIOSYNTHESIS CLASS F PROTEIN-RELATED"/>
    <property type="match status" value="1"/>
</dbReference>
<dbReference type="SUPFAM" id="SSF51735">
    <property type="entry name" value="NAD(P)-binding Rossmann-fold domains"/>
    <property type="match status" value="1"/>
</dbReference>
<dbReference type="GO" id="GO:0016491">
    <property type="term" value="F:oxidoreductase activity"/>
    <property type="evidence" value="ECO:0007669"/>
    <property type="project" value="UniProtKB-KW"/>
</dbReference>
<organism evidence="2 3">
    <name type="scientific">Trichinella patagoniensis</name>
    <dbReference type="NCBI Taxonomy" id="990121"/>
    <lineage>
        <taxon>Eukaryota</taxon>
        <taxon>Metazoa</taxon>
        <taxon>Ecdysozoa</taxon>
        <taxon>Nematoda</taxon>
        <taxon>Enoplea</taxon>
        <taxon>Dorylaimia</taxon>
        <taxon>Trichinellida</taxon>
        <taxon>Trichinellidae</taxon>
        <taxon>Trichinella</taxon>
    </lineage>
</organism>
<dbReference type="Proteomes" id="UP000054783">
    <property type="component" value="Unassembled WGS sequence"/>
</dbReference>
<dbReference type="InterPro" id="IPR036291">
    <property type="entry name" value="NAD(P)-bd_dom_sf"/>
</dbReference>